<accession>A0A7X2RW97</accession>
<name>A0A7X2RW97_9PSED</name>
<keyword evidence="2" id="KW-0472">Membrane</keyword>
<dbReference type="Proteomes" id="UP000431485">
    <property type="component" value="Unassembled WGS sequence"/>
</dbReference>
<feature type="signal peptide" evidence="3">
    <location>
        <begin position="1"/>
        <end position="20"/>
    </location>
</feature>
<feature type="compositionally biased region" description="Polar residues" evidence="1">
    <location>
        <begin position="23"/>
        <end position="44"/>
    </location>
</feature>
<reference evidence="4 5" key="1">
    <citation type="submission" date="2019-11" db="EMBL/GenBank/DDBJ databases">
        <title>Pseudmonas karstica sp. nov. and Pseudomonas spelaei sp. nov. from caves.</title>
        <authorList>
            <person name="Zeman M."/>
        </authorList>
    </citation>
    <scope>NUCLEOTIDE SEQUENCE [LARGE SCALE GENOMIC DNA]</scope>
    <source>
        <strain evidence="4 5">CCM 7891</strain>
    </source>
</reference>
<keyword evidence="3" id="KW-0732">Signal</keyword>
<evidence type="ECO:0000313" key="5">
    <source>
        <dbReference type="Proteomes" id="UP000431485"/>
    </source>
</evidence>
<proteinExistence type="predicted"/>
<comment type="caution">
    <text evidence="4">The sequence shown here is derived from an EMBL/GenBank/DDBJ whole genome shotgun (WGS) entry which is preliminary data.</text>
</comment>
<protein>
    <submittedName>
        <fullName evidence="4">Translation initiation factor 2</fullName>
    </submittedName>
</protein>
<feature type="chain" id="PRO_5031472554" evidence="3">
    <location>
        <begin position="21"/>
        <end position="140"/>
    </location>
</feature>
<evidence type="ECO:0000256" key="2">
    <source>
        <dbReference type="SAM" id="Phobius"/>
    </source>
</evidence>
<keyword evidence="2" id="KW-1133">Transmembrane helix</keyword>
<keyword evidence="2" id="KW-0812">Transmembrane</keyword>
<dbReference type="AlphaFoldDB" id="A0A7X2RW97"/>
<keyword evidence="4" id="KW-0396">Initiation factor</keyword>
<sequence>MRLSQLCLLAVLMIGATAHAEETSNTGSSTPLSLSAGSQVTELQQRLKESERLRDELNKQLQGTKLKEADAVRESAQLNRLHQENQRLAQQLKEAQGGALSRWLTEQQQWFVTGAGVALIALLCGIFASGRHRRRRQWLN</sequence>
<dbReference type="OrthoDB" id="7030625at2"/>
<keyword evidence="5" id="KW-1185">Reference proteome</keyword>
<evidence type="ECO:0000313" key="4">
    <source>
        <dbReference type="EMBL" id="MTD22186.1"/>
    </source>
</evidence>
<feature type="region of interest" description="Disordered" evidence="1">
    <location>
        <begin position="21"/>
        <end position="45"/>
    </location>
</feature>
<keyword evidence="4" id="KW-0648">Protein biosynthesis</keyword>
<organism evidence="4 5">
    <name type="scientific">Pseudomonas karstica</name>
    <dbReference type="NCBI Taxonomy" id="1055468"/>
    <lineage>
        <taxon>Bacteria</taxon>
        <taxon>Pseudomonadati</taxon>
        <taxon>Pseudomonadota</taxon>
        <taxon>Gammaproteobacteria</taxon>
        <taxon>Pseudomonadales</taxon>
        <taxon>Pseudomonadaceae</taxon>
        <taxon>Pseudomonas</taxon>
    </lineage>
</organism>
<dbReference type="GO" id="GO:0003743">
    <property type="term" value="F:translation initiation factor activity"/>
    <property type="evidence" value="ECO:0007669"/>
    <property type="project" value="UniProtKB-KW"/>
</dbReference>
<dbReference type="EMBL" id="WLYI01000046">
    <property type="protein sequence ID" value="MTD22186.1"/>
    <property type="molecule type" value="Genomic_DNA"/>
</dbReference>
<feature type="transmembrane region" description="Helical" evidence="2">
    <location>
        <begin position="110"/>
        <end position="130"/>
    </location>
</feature>
<gene>
    <name evidence="4" type="ORF">GIR22_23950</name>
</gene>
<evidence type="ECO:0000256" key="1">
    <source>
        <dbReference type="SAM" id="MobiDB-lite"/>
    </source>
</evidence>
<evidence type="ECO:0000256" key="3">
    <source>
        <dbReference type="SAM" id="SignalP"/>
    </source>
</evidence>
<dbReference type="RefSeq" id="WP_154745749.1">
    <property type="nucleotide sequence ID" value="NZ_JBHSTG010000044.1"/>
</dbReference>